<dbReference type="GO" id="GO:0015833">
    <property type="term" value="P:peptide transport"/>
    <property type="evidence" value="ECO:0007669"/>
    <property type="project" value="InterPro"/>
</dbReference>
<evidence type="ECO:0000256" key="5">
    <source>
        <dbReference type="SAM" id="MobiDB-lite"/>
    </source>
</evidence>
<feature type="compositionally biased region" description="Basic and acidic residues" evidence="5">
    <location>
        <begin position="368"/>
        <end position="382"/>
    </location>
</feature>
<dbReference type="GO" id="GO:0055085">
    <property type="term" value="P:transmembrane transport"/>
    <property type="evidence" value="ECO:0007669"/>
    <property type="project" value="UniProtKB-ARBA"/>
</dbReference>
<evidence type="ECO:0000259" key="6">
    <source>
        <dbReference type="PROSITE" id="PS50893"/>
    </source>
</evidence>
<dbReference type="InterPro" id="IPR017871">
    <property type="entry name" value="ABC_transporter-like_CS"/>
</dbReference>
<dbReference type="RefSeq" id="WP_085108631.1">
    <property type="nucleotide sequence ID" value="NZ_FXAC01000025.1"/>
</dbReference>
<dbReference type="SMART" id="SM00382">
    <property type="entry name" value="AAA"/>
    <property type="match status" value="2"/>
</dbReference>
<accession>A0A1X7E906</accession>
<evidence type="ECO:0000256" key="4">
    <source>
        <dbReference type="ARBA" id="ARBA00022840"/>
    </source>
</evidence>
<organism evidence="7 8">
    <name type="scientific">Kocuria marina subsp. indica</name>
    <dbReference type="NCBI Taxonomy" id="1049583"/>
    <lineage>
        <taxon>Bacteria</taxon>
        <taxon>Bacillati</taxon>
        <taxon>Actinomycetota</taxon>
        <taxon>Actinomycetes</taxon>
        <taxon>Micrococcales</taxon>
        <taxon>Micrococcaceae</taxon>
        <taxon>Kocuria</taxon>
    </lineage>
</organism>
<dbReference type="PANTHER" id="PTHR43776">
    <property type="entry name" value="TRANSPORT ATP-BINDING PROTEIN"/>
    <property type="match status" value="1"/>
</dbReference>
<dbReference type="EMBL" id="FXAC01000025">
    <property type="protein sequence ID" value="SMF29732.1"/>
    <property type="molecule type" value="Genomic_DNA"/>
</dbReference>
<dbReference type="InterPro" id="IPR003439">
    <property type="entry name" value="ABC_transporter-like_ATP-bd"/>
</dbReference>
<dbReference type="Proteomes" id="UP000192929">
    <property type="component" value="Unassembled WGS sequence"/>
</dbReference>
<dbReference type="CDD" id="cd03257">
    <property type="entry name" value="ABC_NikE_OppD_transporters"/>
    <property type="match status" value="2"/>
</dbReference>
<dbReference type="SUPFAM" id="SSF52540">
    <property type="entry name" value="P-loop containing nucleoside triphosphate hydrolases"/>
    <property type="match status" value="2"/>
</dbReference>
<dbReference type="Pfam" id="PF00005">
    <property type="entry name" value="ABC_tran"/>
    <property type="match status" value="2"/>
</dbReference>
<proteinExistence type="inferred from homology"/>
<feature type="domain" description="ABC transporter" evidence="6">
    <location>
        <begin position="63"/>
        <end position="320"/>
    </location>
</feature>
<evidence type="ECO:0000256" key="2">
    <source>
        <dbReference type="ARBA" id="ARBA00022448"/>
    </source>
</evidence>
<evidence type="ECO:0000313" key="7">
    <source>
        <dbReference type="EMBL" id="SMF29732.1"/>
    </source>
</evidence>
<dbReference type="PROSITE" id="PS00211">
    <property type="entry name" value="ABC_TRANSPORTER_1"/>
    <property type="match status" value="2"/>
</dbReference>
<dbReference type="InterPro" id="IPR027417">
    <property type="entry name" value="P-loop_NTPase"/>
</dbReference>
<dbReference type="Gene3D" id="3.40.50.300">
    <property type="entry name" value="P-loop containing nucleotide triphosphate hydrolases"/>
    <property type="match status" value="2"/>
</dbReference>
<feature type="domain" description="ABC transporter" evidence="6">
    <location>
        <begin position="429"/>
        <end position="668"/>
    </location>
</feature>
<name>A0A1X7E906_9MICC</name>
<keyword evidence="8" id="KW-1185">Reference proteome</keyword>
<evidence type="ECO:0000256" key="1">
    <source>
        <dbReference type="ARBA" id="ARBA00005417"/>
    </source>
</evidence>
<feature type="region of interest" description="Disordered" evidence="5">
    <location>
        <begin position="327"/>
        <end position="422"/>
    </location>
</feature>
<dbReference type="InterPro" id="IPR003593">
    <property type="entry name" value="AAA+_ATPase"/>
</dbReference>
<protein>
    <submittedName>
        <fullName evidence="7">Peptide/nickel transport system ATP-binding protein</fullName>
    </submittedName>
</protein>
<dbReference type="PANTHER" id="PTHR43776:SF7">
    <property type="entry name" value="D,D-DIPEPTIDE TRANSPORT ATP-BINDING PROTEIN DDPF-RELATED"/>
    <property type="match status" value="1"/>
</dbReference>
<dbReference type="AlphaFoldDB" id="A0A1X7E906"/>
<reference evidence="8" key="1">
    <citation type="submission" date="2017-04" db="EMBL/GenBank/DDBJ databases">
        <authorList>
            <person name="Varghese N."/>
            <person name="Submissions S."/>
        </authorList>
    </citation>
    <scope>NUCLEOTIDE SEQUENCE [LARGE SCALE GENOMIC DNA]</scope>
    <source>
        <strain evidence="8">NIO-1021</strain>
    </source>
</reference>
<dbReference type="Pfam" id="PF08352">
    <property type="entry name" value="oligo_HPY"/>
    <property type="match status" value="2"/>
</dbReference>
<sequence>MRRSEQRARAAARANASGANAPRNAPKATGRGSDRATAGRRADDRGGVVPRAVVPRASVDTAITVSHLSVGVAGGELILDDVSFRLHPGRILALVGESGSGKTTAALACMNHLRAGLELRRGTVELHAGASRFHPEAVDLLTLTERRTRGLRGGTIAYVPQDPALSLNGSLRVGEQIAEVLRAHEFGRDARVRDARVAEVLTEVGLPSDRAYQRRFPHELSGGQQQRIGIAMAFACRPAVIILDEPTTGLDVATQDLVLKTVYELTTKHDVAGLYITHDLAVVAQVADDVAVMLRGTIVERGSARQVLHHPENPYTRTLLDAVPDMAGAREMGGGPSVAPVHSVRAPWDDGLGREDGRGGDDVAGPSRSRDASTPRSEEATRGRGSGVVEPRASIEAGGSDPSWDASGVPAASGPGAAGGDRASVEPVVAVRGLRMAYGQAVILDGISMDLPAGRTTMLLGESGSGKTTLSRSVAGLNDRYTGQVLLDGRVLAPGTRQRTREQRQRIQYVFQSPFSSLNPRRSIGDSLQVPLEMNGELSRAQRRAAVADALDAVRLGRSYIDRRPGDLSGGERQRAAVARALVNAPSLLVCDEITSALDVSVQASVIELLREIQRERGLAMLFVTHNIALARHISHRLAVLEHGKLVEYGPTDTVLRDPRHEYTRSLLEHVPTLESAG</sequence>
<dbReference type="GO" id="GO:0005524">
    <property type="term" value="F:ATP binding"/>
    <property type="evidence" value="ECO:0007669"/>
    <property type="project" value="UniProtKB-KW"/>
</dbReference>
<feature type="compositionally biased region" description="Basic and acidic residues" evidence="5">
    <location>
        <begin position="347"/>
        <end position="361"/>
    </location>
</feature>
<comment type="similarity">
    <text evidence="1">Belongs to the ABC transporter superfamily.</text>
</comment>
<feature type="compositionally biased region" description="Low complexity" evidence="5">
    <location>
        <begin position="9"/>
        <end position="31"/>
    </location>
</feature>
<keyword evidence="2" id="KW-0813">Transport</keyword>
<dbReference type="PROSITE" id="PS50893">
    <property type="entry name" value="ABC_TRANSPORTER_2"/>
    <property type="match status" value="2"/>
</dbReference>
<evidence type="ECO:0000256" key="3">
    <source>
        <dbReference type="ARBA" id="ARBA00022741"/>
    </source>
</evidence>
<keyword evidence="3" id="KW-0547">Nucleotide-binding</keyword>
<keyword evidence="4 7" id="KW-0067">ATP-binding</keyword>
<dbReference type="InterPro" id="IPR050319">
    <property type="entry name" value="ABC_transp_ATP-bind"/>
</dbReference>
<evidence type="ECO:0000313" key="8">
    <source>
        <dbReference type="Proteomes" id="UP000192929"/>
    </source>
</evidence>
<gene>
    <name evidence="7" type="ORF">SAMN06296028_1254</name>
</gene>
<feature type="compositionally biased region" description="Low complexity" evidence="5">
    <location>
        <begin position="406"/>
        <end position="415"/>
    </location>
</feature>
<dbReference type="InterPro" id="IPR013563">
    <property type="entry name" value="Oligopep_ABC_C"/>
</dbReference>
<dbReference type="GO" id="GO:0016887">
    <property type="term" value="F:ATP hydrolysis activity"/>
    <property type="evidence" value="ECO:0007669"/>
    <property type="project" value="InterPro"/>
</dbReference>
<feature type="region of interest" description="Disordered" evidence="5">
    <location>
        <begin position="1"/>
        <end position="49"/>
    </location>
</feature>